<dbReference type="Proteomes" id="UP000230214">
    <property type="component" value="Unassembled WGS sequence"/>
</dbReference>
<evidence type="ECO:0000313" key="2">
    <source>
        <dbReference type="Proteomes" id="UP000230214"/>
    </source>
</evidence>
<protein>
    <submittedName>
        <fullName evidence="1">Uncharacterized protein</fullName>
    </submittedName>
</protein>
<sequence>MRIYLFLTLNEKLYQKSIAGIDVVLRGTAVCLYDNQFPITIGFLADPMLLEGLSYWVELQSNYPKNLELLLNSNGWELVNTRENLATINALQTRVDEINLVNPTRMYPITRIFEMQKMLNKGAVALYWFVSSKLIGLRVIGQVIRVGAQFGSSRTNFKLGEFDRENFFVRMQAPARTDRASTRIRDLVKKNEEVYPYEDFLKWLGFQSIG</sequence>
<gene>
    <name evidence="1" type="ORF">COV24_04630</name>
</gene>
<comment type="caution">
    <text evidence="1">The sequence shown here is derived from an EMBL/GenBank/DDBJ whole genome shotgun (WGS) entry which is preliminary data.</text>
</comment>
<dbReference type="AlphaFoldDB" id="A0A2H0R9A3"/>
<reference evidence="1 2" key="1">
    <citation type="submission" date="2017-09" db="EMBL/GenBank/DDBJ databases">
        <title>Depth-based differentiation of microbial function through sediment-hosted aquifers and enrichment of novel symbionts in the deep terrestrial subsurface.</title>
        <authorList>
            <person name="Probst A.J."/>
            <person name="Ladd B."/>
            <person name="Jarett J.K."/>
            <person name="Geller-Mcgrath D.E."/>
            <person name="Sieber C.M."/>
            <person name="Emerson J.B."/>
            <person name="Anantharaman K."/>
            <person name="Thomas B.C."/>
            <person name="Malmstrom R."/>
            <person name="Stieglmeier M."/>
            <person name="Klingl A."/>
            <person name="Woyke T."/>
            <person name="Ryan C.M."/>
            <person name="Banfield J.F."/>
        </authorList>
    </citation>
    <scope>NUCLEOTIDE SEQUENCE [LARGE SCALE GENOMIC DNA]</scope>
    <source>
        <strain evidence="1">CG10_big_fil_rev_8_21_14_0_10_32_10</strain>
    </source>
</reference>
<proteinExistence type="predicted"/>
<dbReference type="EMBL" id="PCXU01000039">
    <property type="protein sequence ID" value="PIR43088.1"/>
    <property type="molecule type" value="Genomic_DNA"/>
</dbReference>
<name>A0A2H0R9A3_UNCKA</name>
<accession>A0A2H0R9A3</accession>
<evidence type="ECO:0000313" key="1">
    <source>
        <dbReference type="EMBL" id="PIR43088.1"/>
    </source>
</evidence>
<organism evidence="1 2">
    <name type="scientific">candidate division WWE3 bacterium CG10_big_fil_rev_8_21_14_0_10_32_10</name>
    <dbReference type="NCBI Taxonomy" id="1975090"/>
    <lineage>
        <taxon>Bacteria</taxon>
        <taxon>Katanobacteria</taxon>
    </lineage>
</organism>